<proteinExistence type="predicted"/>
<name>A0A2P5I5B2_DIAHE</name>
<evidence type="ECO:0000313" key="2">
    <source>
        <dbReference type="EMBL" id="POS77680.1"/>
    </source>
</evidence>
<dbReference type="Proteomes" id="UP000094444">
    <property type="component" value="Unassembled WGS sequence"/>
</dbReference>
<accession>A0A2P5I5B2</accession>
<comment type="caution">
    <text evidence="2">The sequence shown here is derived from an EMBL/GenBank/DDBJ whole genome shotgun (WGS) entry which is preliminary data.</text>
</comment>
<sequence length="174" mass="19329">MRKGDIHHVEAGNISHLCKLLSHLLSLMPHDVTVWCLVDGVEFYEQGRSWADFEQVLDHLLRHSDATNKMGGASVRLLLTTPTSMPRTLGLPELPQTVSLTDITLQGCLENAVNQAHGYLRPKQPHENGAGEPVGPYYVRRPVTSGEVHGSRSSSPSDPSRFLINIQKYSHVQF</sequence>
<organism evidence="2 3">
    <name type="scientific">Diaporthe helianthi</name>
    <dbReference type="NCBI Taxonomy" id="158607"/>
    <lineage>
        <taxon>Eukaryota</taxon>
        <taxon>Fungi</taxon>
        <taxon>Dikarya</taxon>
        <taxon>Ascomycota</taxon>
        <taxon>Pezizomycotina</taxon>
        <taxon>Sordariomycetes</taxon>
        <taxon>Sordariomycetidae</taxon>
        <taxon>Diaporthales</taxon>
        <taxon>Diaporthaceae</taxon>
        <taxon>Diaporthe</taxon>
    </lineage>
</organism>
<gene>
    <name evidence="2" type="ORF">DHEL01_v203935</name>
</gene>
<keyword evidence="3" id="KW-1185">Reference proteome</keyword>
<feature type="compositionally biased region" description="Low complexity" evidence="1">
    <location>
        <begin position="151"/>
        <end position="161"/>
    </location>
</feature>
<evidence type="ECO:0000313" key="3">
    <source>
        <dbReference type="Proteomes" id="UP000094444"/>
    </source>
</evidence>
<protein>
    <submittedName>
        <fullName evidence="2">Uncharacterized protein</fullName>
    </submittedName>
</protein>
<feature type="region of interest" description="Disordered" evidence="1">
    <location>
        <begin position="120"/>
        <end position="162"/>
    </location>
</feature>
<reference evidence="2" key="1">
    <citation type="submission" date="2017-09" db="EMBL/GenBank/DDBJ databases">
        <title>Polyketide synthases of a Diaporthe helianthi virulent isolate.</title>
        <authorList>
            <person name="Baroncelli R."/>
        </authorList>
    </citation>
    <scope>NUCLEOTIDE SEQUENCE [LARGE SCALE GENOMIC DNA]</scope>
    <source>
        <strain evidence="2">7/96</strain>
    </source>
</reference>
<dbReference type="AlphaFoldDB" id="A0A2P5I5B2"/>
<dbReference type="PANTHER" id="PTHR40619">
    <property type="entry name" value="FUNGAL STAND N-TERMINAL GOODBYE DOMAIN-CONTAINING PROTEIN"/>
    <property type="match status" value="1"/>
</dbReference>
<evidence type="ECO:0000256" key="1">
    <source>
        <dbReference type="SAM" id="MobiDB-lite"/>
    </source>
</evidence>
<dbReference type="InParanoid" id="A0A2P5I5B2"/>
<dbReference type="PANTHER" id="PTHR40619:SF3">
    <property type="entry name" value="FUNGAL STAND N-TERMINAL GOODBYE DOMAIN-CONTAINING PROTEIN"/>
    <property type="match status" value="1"/>
</dbReference>
<dbReference type="EMBL" id="MAVT02000250">
    <property type="protein sequence ID" value="POS77680.1"/>
    <property type="molecule type" value="Genomic_DNA"/>
</dbReference>